<reference evidence="2" key="2">
    <citation type="submission" date="2025-08" db="UniProtKB">
        <authorList>
            <consortium name="RefSeq"/>
        </authorList>
    </citation>
    <scope>IDENTIFICATION</scope>
    <source>
        <tissue evidence="2">Leaf</tissue>
    </source>
</reference>
<sequence>MERRSNGPVKEGVSQTKQAEETSYMGKTVDKGKAIKDRIELDIVNFSALSPITMRNSFEPLNKGSWFTSNIPPNKGEGIQHGHVITTQSNKQSDTKRISSRIDRAFGNYEWMMQWGHVITEYGLSYISDHSPMLITLHSASKPGKTPIRFFNVWADHDSFISIVERAWNQSYTIGKKTSGMKIEQTRISLEEVQQKINAAYNDTLIEEDKRLLHNLEKWSLIVESVLRQKARTKWIKLEDSNTKYFAAVMKERSQRKQVNELMSITEDKLIHPESIKQEVKLALCGKVTGKEIYTGLCAINSDKVPTIDGYNAYFFKKAWLNGVFLEQVMIEMGFLARFVNWIMGCVTTVNYTIMVNGEHTSPFDVAKGLRQGDPISSFLFAIVMEYLSRSLNKLNEVKGFKFHPRCSKLGITHLSYADDLLLFARGFLNFISHRHDCFNHFSQVYGLQANLKKSSVYFGGVQQSTRLEIIQKLGYTTGELPFKYLGIPLTTTNFL</sequence>
<dbReference type="RefSeq" id="XP_075088275.1">
    <property type="nucleotide sequence ID" value="XM_075232174.1"/>
</dbReference>
<gene>
    <name evidence="2" type="primary">LOC142170295</name>
</gene>
<proteinExistence type="predicted"/>
<evidence type="ECO:0000313" key="1">
    <source>
        <dbReference type="Proteomes" id="UP000790787"/>
    </source>
</evidence>
<keyword evidence="1" id="KW-1185">Reference proteome</keyword>
<dbReference type="Proteomes" id="UP000790787">
    <property type="component" value="Chromosome 16"/>
</dbReference>
<protein>
    <submittedName>
        <fullName evidence="2">Uncharacterized protein LOC142170295</fullName>
    </submittedName>
</protein>
<accession>A0AC58STI7</accession>
<evidence type="ECO:0000313" key="2">
    <source>
        <dbReference type="RefSeq" id="XP_075088275.1"/>
    </source>
</evidence>
<organism evidence="1 2">
    <name type="scientific">Nicotiana tabacum</name>
    <name type="common">Common tobacco</name>
    <dbReference type="NCBI Taxonomy" id="4097"/>
    <lineage>
        <taxon>Eukaryota</taxon>
        <taxon>Viridiplantae</taxon>
        <taxon>Streptophyta</taxon>
        <taxon>Embryophyta</taxon>
        <taxon>Tracheophyta</taxon>
        <taxon>Spermatophyta</taxon>
        <taxon>Magnoliopsida</taxon>
        <taxon>eudicotyledons</taxon>
        <taxon>Gunneridae</taxon>
        <taxon>Pentapetalae</taxon>
        <taxon>asterids</taxon>
        <taxon>lamiids</taxon>
        <taxon>Solanales</taxon>
        <taxon>Solanaceae</taxon>
        <taxon>Nicotianoideae</taxon>
        <taxon>Nicotianeae</taxon>
        <taxon>Nicotiana</taxon>
    </lineage>
</organism>
<name>A0AC58STI7_TOBAC</name>
<reference evidence="1" key="1">
    <citation type="journal article" date="2014" name="Nat. Commun.">
        <title>The tobacco genome sequence and its comparison with those of tomato and potato.</title>
        <authorList>
            <person name="Sierro N."/>
            <person name="Battey J.N."/>
            <person name="Ouadi S."/>
            <person name="Bakaher N."/>
            <person name="Bovet L."/>
            <person name="Willig A."/>
            <person name="Goepfert S."/>
            <person name="Peitsch M.C."/>
            <person name="Ivanov N.V."/>
        </authorList>
    </citation>
    <scope>NUCLEOTIDE SEQUENCE [LARGE SCALE GENOMIC DNA]</scope>
</reference>